<dbReference type="AlphaFoldDB" id="A0A422R1V7"/>
<protein>
    <submittedName>
        <fullName evidence="1">DUF1643 domain-containing protein</fullName>
    </submittedName>
</protein>
<reference evidence="1" key="1">
    <citation type="submission" date="2018-05" db="EMBL/GenBank/DDBJ databases">
        <title>Reclassification of Methylarcula marina and Methylarcula terricola as Paracoccus methylarcula sp.nov., comb.nov. and Paracoccus terricola comb.nov.</title>
        <authorList>
            <person name="Shmareva M.N."/>
            <person name="Doronina N.V."/>
            <person name="Vasilenko O.V."/>
            <person name="Tarlachkov S.V."/>
            <person name="Trotsenko Y.A."/>
        </authorList>
    </citation>
    <scope>NUCLEOTIDE SEQUENCE [LARGE SCALE GENOMIC DNA]</scope>
    <source>
        <strain evidence="1">VKM B-2159</strain>
    </source>
</reference>
<accession>A0A422R1V7</accession>
<gene>
    <name evidence="1" type="ORF">A7A09_001855</name>
</gene>
<dbReference type="EMBL" id="PXNQ02000001">
    <property type="protein sequence ID" value="RNF36161.1"/>
    <property type="molecule type" value="Genomic_DNA"/>
</dbReference>
<dbReference type="Proteomes" id="UP000238137">
    <property type="component" value="Unassembled WGS sequence"/>
</dbReference>
<dbReference type="InterPro" id="IPR012441">
    <property type="entry name" value="DUF1643"/>
</dbReference>
<comment type="caution">
    <text evidence="1">The sequence shown here is derived from an EMBL/GenBank/DDBJ whole genome shotgun (WGS) entry which is preliminary data.</text>
</comment>
<evidence type="ECO:0000313" key="1">
    <source>
        <dbReference type="EMBL" id="RNF36161.1"/>
    </source>
</evidence>
<dbReference type="RefSeq" id="WP_106689758.1">
    <property type="nucleotide sequence ID" value="NZ_PXNQ02000001.1"/>
</dbReference>
<evidence type="ECO:0000313" key="2">
    <source>
        <dbReference type="Proteomes" id="UP000238137"/>
    </source>
</evidence>
<keyword evidence="2" id="KW-1185">Reference proteome</keyword>
<dbReference type="OrthoDB" id="9807577at2"/>
<name>A0A422R1V7_9RHOB</name>
<proteinExistence type="predicted"/>
<organism evidence="1 2">
    <name type="scientific">Paracoccus methylarcula</name>
    <dbReference type="NCBI Taxonomy" id="72022"/>
    <lineage>
        <taxon>Bacteria</taxon>
        <taxon>Pseudomonadati</taxon>
        <taxon>Pseudomonadota</taxon>
        <taxon>Alphaproteobacteria</taxon>
        <taxon>Rhodobacterales</taxon>
        <taxon>Paracoccaceae</taxon>
        <taxon>Paracoccus</taxon>
    </lineage>
</organism>
<sequence length="167" mass="19032">MIERHHQDGNMRSTALYSQCEAYRYALTREWAAGERLLFVMLNPSTADEQRNDPTVERCERRARALGFGAFRVVNIFAYRATRPQDLKRAPEPVGAENDRILLDSAAWADRILCAWGAHGDHLGRGQAVERMLRATGRGLWHLGQTRHGAPRHPLYIGYAAQPVPWR</sequence>
<dbReference type="Pfam" id="PF07799">
    <property type="entry name" value="DUF1643"/>
    <property type="match status" value="1"/>
</dbReference>